<accession>A0ABY6M3N4</accession>
<reference evidence="1" key="1">
    <citation type="submission" date="2021-08" db="EMBL/GenBank/DDBJ databases">
        <title>Flavobacterium sp. strain CC-SYL302.</title>
        <authorList>
            <person name="Lin S.-Y."/>
            <person name="Lee T.-H."/>
            <person name="Young C.-C."/>
        </authorList>
    </citation>
    <scope>NUCLEOTIDE SEQUENCE</scope>
    <source>
        <strain evidence="1">CC-SYL302</strain>
    </source>
</reference>
<dbReference type="RefSeq" id="WP_264434101.1">
    <property type="nucleotide sequence ID" value="NZ_CP081495.1"/>
</dbReference>
<evidence type="ECO:0000313" key="2">
    <source>
        <dbReference type="Proteomes" id="UP001163328"/>
    </source>
</evidence>
<proteinExistence type="predicted"/>
<dbReference type="EMBL" id="CP081495">
    <property type="protein sequence ID" value="UYW01628.1"/>
    <property type="molecule type" value="Genomic_DNA"/>
</dbReference>
<keyword evidence="2" id="KW-1185">Reference proteome</keyword>
<evidence type="ECO:0000313" key="1">
    <source>
        <dbReference type="EMBL" id="UYW01628.1"/>
    </source>
</evidence>
<dbReference type="Proteomes" id="UP001163328">
    <property type="component" value="Chromosome"/>
</dbReference>
<gene>
    <name evidence="1" type="ORF">K5I29_01505</name>
</gene>
<organism evidence="1 2">
    <name type="scientific">Flavobacterium agricola</name>
    <dbReference type="NCBI Taxonomy" id="2870839"/>
    <lineage>
        <taxon>Bacteria</taxon>
        <taxon>Pseudomonadati</taxon>
        <taxon>Bacteroidota</taxon>
        <taxon>Flavobacteriia</taxon>
        <taxon>Flavobacteriales</taxon>
        <taxon>Flavobacteriaceae</taxon>
        <taxon>Flavobacterium</taxon>
    </lineage>
</organism>
<protein>
    <submittedName>
        <fullName evidence="1">Uncharacterized protein</fullName>
    </submittedName>
</protein>
<name>A0ABY6M3N4_9FLAO</name>
<sequence length="138" mass="16456">MVGYDFNPNLDESEEDFNFDYAKYNTSILAGMLAAVTEPLYRKHTSKKFENDLNDPAKHTSKYYPEELLHYAVMRKFKEYYKYPNPDPKSYLHQYDSTFQDVYNLFADYDPENTSNFNTIYANAFNHLKNNFYANIEK</sequence>